<accession>A0A9J7AP86</accession>
<dbReference type="EC" id="2.3.1.-" evidence="4"/>
<dbReference type="RefSeq" id="WP_257766916.1">
    <property type="nucleotide sequence ID" value="NZ_CP102480.1"/>
</dbReference>
<dbReference type="InterPro" id="IPR050832">
    <property type="entry name" value="Bact_Acetyltransf"/>
</dbReference>
<dbReference type="SUPFAM" id="SSF55729">
    <property type="entry name" value="Acyl-CoA N-acyltransferases (Nat)"/>
    <property type="match status" value="1"/>
</dbReference>
<dbReference type="EMBL" id="CP102480">
    <property type="protein sequence ID" value="UUX48409.1"/>
    <property type="molecule type" value="Genomic_DNA"/>
</dbReference>
<name>A0A9J7AP86_9PROT</name>
<organism evidence="4 5">
    <name type="scientific">Nisaea acidiphila</name>
    <dbReference type="NCBI Taxonomy" id="1862145"/>
    <lineage>
        <taxon>Bacteria</taxon>
        <taxon>Pseudomonadati</taxon>
        <taxon>Pseudomonadota</taxon>
        <taxon>Alphaproteobacteria</taxon>
        <taxon>Rhodospirillales</taxon>
        <taxon>Thalassobaculaceae</taxon>
        <taxon>Nisaea</taxon>
    </lineage>
</organism>
<keyword evidence="1 4" id="KW-0808">Transferase</keyword>
<keyword evidence="5" id="KW-1185">Reference proteome</keyword>
<sequence>MAICSHQPFDSEILGGPVYRISIKCAEFLNRLTDAVPQDAILASIRLPADWPSPDQRSGFREIETLVQLERTLLQQDREFESNSIRPSVPADADACAEIAANAFVTDRYRTDPMVSASASARVKAAWARNEVSGRTDRTFIKERDGEVVGFNGCLLEEDVMTVDLIAVSETQQGQGIGADLLRAAFAHYSAIAKKSLIATQATNIGALSLYRKLGYVETARFRTYHYTPEPIGF</sequence>
<protein>
    <submittedName>
        <fullName evidence="4">GNAT family N-acetyltransferase</fullName>
        <ecNumber evidence="4">2.3.1.-</ecNumber>
    </submittedName>
</protein>
<reference evidence="4" key="1">
    <citation type="submission" date="2022-08" db="EMBL/GenBank/DDBJ databases">
        <title>Nisaea acidiphila sp. nov., isolated from a marine algal debris and emended description of the genus Nisaea Urios et al. 2008.</title>
        <authorList>
            <person name="Kwon K."/>
        </authorList>
    </citation>
    <scope>NUCLEOTIDE SEQUENCE</scope>
    <source>
        <strain evidence="4">MEBiC11861</strain>
    </source>
</reference>
<evidence type="ECO:0000256" key="2">
    <source>
        <dbReference type="ARBA" id="ARBA00023315"/>
    </source>
</evidence>
<gene>
    <name evidence="4" type="ORF">NUH88_13400</name>
</gene>
<keyword evidence="2 4" id="KW-0012">Acyltransferase</keyword>
<proteinExistence type="predicted"/>
<evidence type="ECO:0000313" key="4">
    <source>
        <dbReference type="EMBL" id="UUX48409.1"/>
    </source>
</evidence>
<dbReference type="GO" id="GO:0016747">
    <property type="term" value="F:acyltransferase activity, transferring groups other than amino-acyl groups"/>
    <property type="evidence" value="ECO:0007669"/>
    <property type="project" value="InterPro"/>
</dbReference>
<dbReference type="PROSITE" id="PS51186">
    <property type="entry name" value="GNAT"/>
    <property type="match status" value="1"/>
</dbReference>
<dbReference type="Pfam" id="PF00583">
    <property type="entry name" value="Acetyltransf_1"/>
    <property type="match status" value="1"/>
</dbReference>
<dbReference type="PANTHER" id="PTHR43877">
    <property type="entry name" value="AMINOALKYLPHOSPHONATE N-ACETYLTRANSFERASE-RELATED-RELATED"/>
    <property type="match status" value="1"/>
</dbReference>
<dbReference type="Proteomes" id="UP001060336">
    <property type="component" value="Chromosome"/>
</dbReference>
<evidence type="ECO:0000313" key="5">
    <source>
        <dbReference type="Proteomes" id="UP001060336"/>
    </source>
</evidence>
<dbReference type="AlphaFoldDB" id="A0A9J7AP86"/>
<feature type="domain" description="N-acetyltransferase" evidence="3">
    <location>
        <begin position="83"/>
        <end position="234"/>
    </location>
</feature>
<evidence type="ECO:0000256" key="1">
    <source>
        <dbReference type="ARBA" id="ARBA00022679"/>
    </source>
</evidence>
<dbReference type="KEGG" id="naci:NUH88_13400"/>
<dbReference type="Gene3D" id="3.40.630.30">
    <property type="match status" value="1"/>
</dbReference>
<dbReference type="InterPro" id="IPR016181">
    <property type="entry name" value="Acyl_CoA_acyltransferase"/>
</dbReference>
<dbReference type="InterPro" id="IPR000182">
    <property type="entry name" value="GNAT_dom"/>
</dbReference>
<dbReference type="CDD" id="cd04301">
    <property type="entry name" value="NAT_SF"/>
    <property type="match status" value="1"/>
</dbReference>
<evidence type="ECO:0000259" key="3">
    <source>
        <dbReference type="PROSITE" id="PS51186"/>
    </source>
</evidence>